<keyword evidence="3" id="KW-0238">DNA-binding</keyword>
<keyword evidence="4" id="KW-0804">Transcription</keyword>
<sequence>MMKRKSMISNKESARRSRIRKKKHADDLLGHVNQLVSDNKYIAINLKDTTHMFLTMESENSVLRAQLAELNKKFELLTITEFNSASDNHENEESMMCRLDDDFLLHIDNMLHEYQPFMVDMLLN</sequence>
<keyword evidence="2" id="KW-0805">Transcription regulation</keyword>
<accession>A0A2U1M405</accession>
<dbReference type="FunFam" id="1.20.5.170:FF:000020">
    <property type="entry name" value="BZIP transcription factor"/>
    <property type="match status" value="1"/>
</dbReference>
<evidence type="ECO:0000313" key="9">
    <source>
        <dbReference type="Proteomes" id="UP000245207"/>
    </source>
</evidence>
<dbReference type="Gene3D" id="1.20.5.170">
    <property type="match status" value="1"/>
</dbReference>
<reference evidence="8 9" key="1">
    <citation type="journal article" date="2018" name="Mol. Plant">
        <title>The genome of Artemisia annua provides insight into the evolution of Asteraceae family and artemisinin biosynthesis.</title>
        <authorList>
            <person name="Shen Q."/>
            <person name="Zhang L."/>
            <person name="Liao Z."/>
            <person name="Wang S."/>
            <person name="Yan T."/>
            <person name="Shi P."/>
            <person name="Liu M."/>
            <person name="Fu X."/>
            <person name="Pan Q."/>
            <person name="Wang Y."/>
            <person name="Lv Z."/>
            <person name="Lu X."/>
            <person name="Zhang F."/>
            <person name="Jiang W."/>
            <person name="Ma Y."/>
            <person name="Chen M."/>
            <person name="Hao X."/>
            <person name="Li L."/>
            <person name="Tang Y."/>
            <person name="Lv G."/>
            <person name="Zhou Y."/>
            <person name="Sun X."/>
            <person name="Brodelius P.E."/>
            <person name="Rose J.K.C."/>
            <person name="Tang K."/>
        </authorList>
    </citation>
    <scope>NUCLEOTIDE SEQUENCE [LARGE SCALE GENOMIC DNA]</scope>
    <source>
        <strain evidence="9">cv. Huhao1</strain>
        <tissue evidence="8">Leaf</tissue>
    </source>
</reference>
<evidence type="ECO:0000259" key="7">
    <source>
        <dbReference type="PROSITE" id="PS00036"/>
    </source>
</evidence>
<evidence type="ECO:0000313" key="8">
    <source>
        <dbReference type="EMBL" id="PWA55940.1"/>
    </source>
</evidence>
<dbReference type="EMBL" id="PKPP01006615">
    <property type="protein sequence ID" value="PWA55940.1"/>
    <property type="molecule type" value="Genomic_DNA"/>
</dbReference>
<dbReference type="InterPro" id="IPR004827">
    <property type="entry name" value="bZIP"/>
</dbReference>
<dbReference type="CDD" id="cd14702">
    <property type="entry name" value="bZIP_plant_GBF1"/>
    <property type="match status" value="1"/>
</dbReference>
<organism evidence="8 9">
    <name type="scientific">Artemisia annua</name>
    <name type="common">Sweet wormwood</name>
    <dbReference type="NCBI Taxonomy" id="35608"/>
    <lineage>
        <taxon>Eukaryota</taxon>
        <taxon>Viridiplantae</taxon>
        <taxon>Streptophyta</taxon>
        <taxon>Embryophyta</taxon>
        <taxon>Tracheophyta</taxon>
        <taxon>Spermatophyta</taxon>
        <taxon>Magnoliopsida</taxon>
        <taxon>eudicotyledons</taxon>
        <taxon>Gunneridae</taxon>
        <taxon>Pentapetalae</taxon>
        <taxon>asterids</taxon>
        <taxon>campanulids</taxon>
        <taxon>Asterales</taxon>
        <taxon>Asteraceae</taxon>
        <taxon>Asteroideae</taxon>
        <taxon>Anthemideae</taxon>
        <taxon>Artemisiinae</taxon>
        <taxon>Artemisia</taxon>
    </lineage>
</organism>
<dbReference type="SMART" id="SM00338">
    <property type="entry name" value="BRLZ"/>
    <property type="match status" value="1"/>
</dbReference>
<dbReference type="GO" id="GO:0000976">
    <property type="term" value="F:transcription cis-regulatory region binding"/>
    <property type="evidence" value="ECO:0007669"/>
    <property type="project" value="TreeGrafter"/>
</dbReference>
<name>A0A2U1M405_ARTAN</name>
<evidence type="ECO:0000256" key="6">
    <source>
        <dbReference type="SAM" id="MobiDB-lite"/>
    </source>
</evidence>
<protein>
    <submittedName>
        <fullName evidence="8">Basic-leucine zipper domain-containing protein</fullName>
    </submittedName>
</protein>
<comment type="caution">
    <text evidence="8">The sequence shown here is derived from an EMBL/GenBank/DDBJ whole genome shotgun (WGS) entry which is preliminary data.</text>
</comment>
<proteinExistence type="predicted"/>
<evidence type="ECO:0000256" key="1">
    <source>
        <dbReference type="ARBA" id="ARBA00004123"/>
    </source>
</evidence>
<evidence type="ECO:0000256" key="2">
    <source>
        <dbReference type="ARBA" id="ARBA00023015"/>
    </source>
</evidence>
<feature type="domain" description="BZIP" evidence="7">
    <location>
        <begin position="5"/>
        <end position="20"/>
    </location>
</feature>
<dbReference type="PANTHER" id="PTHR45764:SF71">
    <property type="entry name" value="BASIC-LEUCINE ZIPPER DOMAIN-CONTAINING PROTEIN-RELATED"/>
    <property type="match status" value="1"/>
</dbReference>
<dbReference type="InterPro" id="IPR045314">
    <property type="entry name" value="bZIP_plant_GBF1"/>
</dbReference>
<dbReference type="GO" id="GO:0003700">
    <property type="term" value="F:DNA-binding transcription factor activity"/>
    <property type="evidence" value="ECO:0007669"/>
    <property type="project" value="InterPro"/>
</dbReference>
<dbReference type="STRING" id="35608.A0A2U1M405"/>
<dbReference type="InterPro" id="IPR046347">
    <property type="entry name" value="bZIP_sf"/>
</dbReference>
<evidence type="ECO:0000256" key="5">
    <source>
        <dbReference type="ARBA" id="ARBA00023242"/>
    </source>
</evidence>
<dbReference type="SUPFAM" id="SSF57959">
    <property type="entry name" value="Leucine zipper domain"/>
    <property type="match status" value="1"/>
</dbReference>
<dbReference type="GO" id="GO:0045893">
    <property type="term" value="P:positive regulation of DNA-templated transcription"/>
    <property type="evidence" value="ECO:0007669"/>
    <property type="project" value="TreeGrafter"/>
</dbReference>
<feature type="region of interest" description="Disordered" evidence="6">
    <location>
        <begin position="1"/>
        <end position="23"/>
    </location>
</feature>
<keyword evidence="9" id="KW-1185">Reference proteome</keyword>
<dbReference type="Proteomes" id="UP000245207">
    <property type="component" value="Unassembled WGS sequence"/>
</dbReference>
<dbReference type="GO" id="GO:0005634">
    <property type="term" value="C:nucleus"/>
    <property type="evidence" value="ECO:0007669"/>
    <property type="project" value="UniProtKB-SubCell"/>
</dbReference>
<comment type="subcellular location">
    <subcellularLocation>
        <location evidence="1">Nucleus</location>
    </subcellularLocation>
</comment>
<dbReference type="SMR" id="A0A2U1M405"/>
<dbReference type="GO" id="GO:0046982">
    <property type="term" value="F:protein heterodimerization activity"/>
    <property type="evidence" value="ECO:0007669"/>
    <property type="project" value="UniProtKB-ARBA"/>
</dbReference>
<evidence type="ECO:0000256" key="4">
    <source>
        <dbReference type="ARBA" id="ARBA00023163"/>
    </source>
</evidence>
<gene>
    <name evidence="8" type="ORF">CTI12_AA423590</name>
</gene>
<dbReference type="PANTHER" id="PTHR45764">
    <property type="entry name" value="BZIP TRANSCRIPTION FACTOR 44"/>
    <property type="match status" value="1"/>
</dbReference>
<dbReference type="Pfam" id="PF00170">
    <property type="entry name" value="bZIP_1"/>
    <property type="match status" value="1"/>
</dbReference>
<evidence type="ECO:0000256" key="3">
    <source>
        <dbReference type="ARBA" id="ARBA00023125"/>
    </source>
</evidence>
<keyword evidence="5" id="KW-0539">Nucleus</keyword>
<dbReference type="PROSITE" id="PS00036">
    <property type="entry name" value="BZIP_BASIC"/>
    <property type="match status" value="1"/>
</dbReference>
<dbReference type="AlphaFoldDB" id="A0A2U1M405"/>
<dbReference type="OrthoDB" id="551672at2759"/>